<evidence type="ECO:0000313" key="2">
    <source>
        <dbReference type="Proteomes" id="UP001054902"/>
    </source>
</evidence>
<sequence>MLRSKRDSDIFVEKSIIEKCAEKSAAPEDIISLLMKLDIDRQKGFGEKIEKKNVEGEFELIFSSAVADLPIIGGLVKGYMPNKELITFDFNEKQMSLIVQTLPFVPSIDIFGDNLTWKEEGALEYTVRGKESASRWDILYADETICAAKSSVTGFNVIKRI</sequence>
<organism evidence="1 2">
    <name type="scientific">Chaetoceros tenuissimus</name>
    <dbReference type="NCBI Taxonomy" id="426638"/>
    <lineage>
        <taxon>Eukaryota</taxon>
        <taxon>Sar</taxon>
        <taxon>Stramenopiles</taxon>
        <taxon>Ochrophyta</taxon>
        <taxon>Bacillariophyta</taxon>
        <taxon>Coscinodiscophyceae</taxon>
        <taxon>Chaetocerotophycidae</taxon>
        <taxon>Chaetocerotales</taxon>
        <taxon>Chaetocerotaceae</taxon>
        <taxon>Chaetoceros</taxon>
    </lineage>
</organism>
<accession>A0AAD3H945</accession>
<comment type="caution">
    <text evidence="1">The sequence shown here is derived from an EMBL/GenBank/DDBJ whole genome shotgun (WGS) entry which is preliminary data.</text>
</comment>
<proteinExistence type="predicted"/>
<keyword evidence="2" id="KW-1185">Reference proteome</keyword>
<name>A0AAD3H945_9STRA</name>
<reference evidence="1 2" key="1">
    <citation type="journal article" date="2021" name="Sci. Rep.">
        <title>The genome of the diatom Chaetoceros tenuissimus carries an ancient integrated fragment of an extant virus.</title>
        <authorList>
            <person name="Hongo Y."/>
            <person name="Kimura K."/>
            <person name="Takaki Y."/>
            <person name="Yoshida Y."/>
            <person name="Baba S."/>
            <person name="Kobayashi G."/>
            <person name="Nagasaki K."/>
            <person name="Hano T."/>
            <person name="Tomaru Y."/>
        </authorList>
    </citation>
    <scope>NUCLEOTIDE SEQUENCE [LARGE SCALE GENOMIC DNA]</scope>
    <source>
        <strain evidence="1 2">NIES-3715</strain>
    </source>
</reference>
<dbReference type="AlphaFoldDB" id="A0AAD3H945"/>
<dbReference type="Proteomes" id="UP001054902">
    <property type="component" value="Unassembled WGS sequence"/>
</dbReference>
<dbReference type="EMBL" id="BLLK01000047">
    <property type="protein sequence ID" value="GFH54950.1"/>
    <property type="molecule type" value="Genomic_DNA"/>
</dbReference>
<evidence type="ECO:0000313" key="1">
    <source>
        <dbReference type="EMBL" id="GFH54950.1"/>
    </source>
</evidence>
<protein>
    <submittedName>
        <fullName evidence="1">Uncharacterized protein</fullName>
    </submittedName>
</protein>
<gene>
    <name evidence="1" type="ORF">CTEN210_11426</name>
</gene>